<dbReference type="HOGENOM" id="CLU_1421984_0_0_1"/>
<dbReference type="RefSeq" id="XP_012193410.1">
    <property type="nucleotide sequence ID" value="XM_012338020.1"/>
</dbReference>
<accession>R9PEP0</accession>
<evidence type="ECO:0000313" key="2">
    <source>
        <dbReference type="Proteomes" id="UP000014071"/>
    </source>
</evidence>
<protein>
    <submittedName>
        <fullName evidence="1">Serine/threonine-protein kinase 4</fullName>
    </submittedName>
</protein>
<gene>
    <name evidence="1" type="ORF">PHSY_007426</name>
</gene>
<dbReference type="GeneID" id="24112689"/>
<sequence length="191" mass="21778">MECQDFFAIMLSRCPTLAKNSRALRIGRRQAYRSGWTDPFHRQRRDGVFPVGREAAYRTIREFKPTLRSYRLPLSTHHFPSASLRVPAALPLPPFISSSIHQPNSHIHLDHRPPMTLNPTRLHFEFATGHLKLLRLERNSPFLRFDFAETKDQGSSRICVPDDEIGSCRLVNSPALILATIAGRLTSVSHD</sequence>
<keyword evidence="2" id="KW-1185">Reference proteome</keyword>
<dbReference type="EMBL" id="DF238833">
    <property type="protein sequence ID" value="GAC99823.1"/>
    <property type="molecule type" value="Genomic_DNA"/>
</dbReference>
<reference evidence="2" key="1">
    <citation type="journal article" date="2013" name="Genome Announc.">
        <title>Draft genome sequence of the basidiomycetous yeast-like fungus Pseudozyma hubeiensis SY62, which produces an abundant amount of the biosurfactant mannosylerythritol lipids.</title>
        <authorList>
            <person name="Konishi M."/>
            <person name="Hatada Y."/>
            <person name="Horiuchi J."/>
        </authorList>
    </citation>
    <scope>NUCLEOTIDE SEQUENCE [LARGE SCALE GENOMIC DNA]</scope>
    <source>
        <strain evidence="2">SY62</strain>
    </source>
</reference>
<dbReference type="AlphaFoldDB" id="R9PEP0"/>
<keyword evidence="1" id="KW-0418">Kinase</keyword>
<proteinExistence type="predicted"/>
<evidence type="ECO:0000313" key="1">
    <source>
        <dbReference type="EMBL" id="GAC99823.1"/>
    </source>
</evidence>
<dbReference type="GO" id="GO:0016301">
    <property type="term" value="F:kinase activity"/>
    <property type="evidence" value="ECO:0007669"/>
    <property type="project" value="UniProtKB-KW"/>
</dbReference>
<organism evidence="1 2">
    <name type="scientific">Pseudozyma hubeiensis (strain SY62)</name>
    <name type="common">Yeast</name>
    <dbReference type="NCBI Taxonomy" id="1305764"/>
    <lineage>
        <taxon>Eukaryota</taxon>
        <taxon>Fungi</taxon>
        <taxon>Dikarya</taxon>
        <taxon>Basidiomycota</taxon>
        <taxon>Ustilaginomycotina</taxon>
        <taxon>Ustilaginomycetes</taxon>
        <taxon>Ustilaginales</taxon>
        <taxon>Ustilaginaceae</taxon>
        <taxon>Pseudozyma</taxon>
    </lineage>
</organism>
<name>R9PEP0_PSEHS</name>
<keyword evidence="1" id="KW-0808">Transferase</keyword>
<dbReference type="Proteomes" id="UP000014071">
    <property type="component" value="Unassembled WGS sequence"/>
</dbReference>